<keyword evidence="1" id="KW-1133">Transmembrane helix</keyword>
<dbReference type="AlphaFoldDB" id="A0AAU2VSU1"/>
<dbReference type="EMBL" id="CP108313">
    <property type="protein sequence ID" value="WTW70712.1"/>
    <property type="molecule type" value="Genomic_DNA"/>
</dbReference>
<feature type="transmembrane region" description="Helical" evidence="1">
    <location>
        <begin position="49"/>
        <end position="70"/>
    </location>
</feature>
<accession>A0AAU2VSU1</accession>
<organism evidence="2">
    <name type="scientific">Streptomyces sp. NBC_00008</name>
    <dbReference type="NCBI Taxonomy" id="2903610"/>
    <lineage>
        <taxon>Bacteria</taxon>
        <taxon>Bacillati</taxon>
        <taxon>Actinomycetota</taxon>
        <taxon>Actinomycetes</taxon>
        <taxon>Kitasatosporales</taxon>
        <taxon>Streptomycetaceae</taxon>
        <taxon>Streptomyces</taxon>
    </lineage>
</organism>
<keyword evidence="1" id="KW-0472">Membrane</keyword>
<protein>
    <submittedName>
        <fullName evidence="2">Uncharacterized protein</fullName>
    </submittedName>
</protein>
<evidence type="ECO:0000256" key="1">
    <source>
        <dbReference type="SAM" id="Phobius"/>
    </source>
</evidence>
<reference evidence="2" key="1">
    <citation type="submission" date="2022-10" db="EMBL/GenBank/DDBJ databases">
        <title>The complete genomes of actinobacterial strains from the NBC collection.</title>
        <authorList>
            <person name="Joergensen T.S."/>
            <person name="Alvarez Arevalo M."/>
            <person name="Sterndorff E.B."/>
            <person name="Faurdal D."/>
            <person name="Vuksanovic O."/>
            <person name="Mourched A.-S."/>
            <person name="Charusanti P."/>
            <person name="Shaw S."/>
            <person name="Blin K."/>
            <person name="Weber T."/>
        </authorList>
    </citation>
    <scope>NUCLEOTIDE SEQUENCE</scope>
    <source>
        <strain evidence="2">NBC_00008</strain>
    </source>
</reference>
<name>A0AAU2VSU1_9ACTN</name>
<gene>
    <name evidence="2" type="ORF">OG398_21840</name>
</gene>
<evidence type="ECO:0000313" key="2">
    <source>
        <dbReference type="EMBL" id="WTW70712.1"/>
    </source>
</evidence>
<proteinExistence type="predicted"/>
<sequence>MAEKWSGDEHGFALADALGGLDTGPEPPMPDLVPGAVARGARIRRRRRIGVALGTAVMAAVVAVGGYGLLAPVTRENRQPLPAAEPSAWYPSPELLRSILPASAGTIEAAQPPRPGYFRMTDRTGLVTSLYVAVARSGAPPAPPAEAWRCQDGLGRLLTSPWGGRLAKCSALRTRTGDSVLEYFVETKRLPARMRAPGVAYVWGISYLTSGGWTVQLISSPRSEGRRDLEGTVPNKRVLTQLATDYRLFDAVEPTGGG</sequence>
<keyword evidence="1" id="KW-0812">Transmembrane</keyword>